<feature type="domain" description="Alcohol dehydrogenase-like N-terminal" evidence="7">
    <location>
        <begin position="34"/>
        <end position="151"/>
    </location>
</feature>
<dbReference type="Pfam" id="PF08240">
    <property type="entry name" value="ADH_N"/>
    <property type="match status" value="1"/>
</dbReference>
<evidence type="ECO:0000313" key="8">
    <source>
        <dbReference type="EMBL" id="KAF2206787.1"/>
    </source>
</evidence>
<evidence type="ECO:0000256" key="1">
    <source>
        <dbReference type="ARBA" id="ARBA00001947"/>
    </source>
</evidence>
<dbReference type="PANTHER" id="PTHR42940:SF8">
    <property type="entry name" value="VACUOLAR PROTEIN SORTING-ASSOCIATED PROTEIN 11"/>
    <property type="match status" value="1"/>
</dbReference>
<gene>
    <name evidence="8" type="ORF">CERZMDRAFT_103087</name>
</gene>
<protein>
    <recommendedName>
        <fullName evidence="7">Alcohol dehydrogenase-like N-terminal domain-containing protein</fullName>
    </recommendedName>
</protein>
<reference evidence="8" key="1">
    <citation type="journal article" date="2020" name="Stud. Mycol.">
        <title>101 Dothideomycetes genomes: a test case for predicting lifestyles and emergence of pathogens.</title>
        <authorList>
            <person name="Haridas S."/>
            <person name="Albert R."/>
            <person name="Binder M."/>
            <person name="Bloem J."/>
            <person name="Labutti K."/>
            <person name="Salamov A."/>
            <person name="Andreopoulos B."/>
            <person name="Baker S."/>
            <person name="Barry K."/>
            <person name="Bills G."/>
            <person name="Bluhm B."/>
            <person name="Cannon C."/>
            <person name="Castanera R."/>
            <person name="Culley D."/>
            <person name="Daum C."/>
            <person name="Ezra D."/>
            <person name="Gonzalez J."/>
            <person name="Henrissat B."/>
            <person name="Kuo A."/>
            <person name="Liang C."/>
            <person name="Lipzen A."/>
            <person name="Lutzoni F."/>
            <person name="Magnuson J."/>
            <person name="Mondo S."/>
            <person name="Nolan M."/>
            <person name="Ohm R."/>
            <person name="Pangilinan J."/>
            <person name="Park H.-J."/>
            <person name="Ramirez L."/>
            <person name="Alfaro M."/>
            <person name="Sun H."/>
            <person name="Tritt A."/>
            <person name="Yoshinaga Y."/>
            <person name="Zwiers L.-H."/>
            <person name="Turgeon B."/>
            <person name="Goodwin S."/>
            <person name="Spatafora J."/>
            <person name="Crous P."/>
            <person name="Grigoriev I."/>
        </authorList>
    </citation>
    <scope>NUCLEOTIDE SEQUENCE</scope>
    <source>
        <strain evidence="8">SCOH1-5</strain>
    </source>
</reference>
<feature type="compositionally biased region" description="Low complexity" evidence="6">
    <location>
        <begin position="248"/>
        <end position="265"/>
    </location>
</feature>
<evidence type="ECO:0000256" key="3">
    <source>
        <dbReference type="ARBA" id="ARBA00022723"/>
    </source>
</evidence>
<organism evidence="8 9">
    <name type="scientific">Cercospora zeae-maydis SCOH1-5</name>
    <dbReference type="NCBI Taxonomy" id="717836"/>
    <lineage>
        <taxon>Eukaryota</taxon>
        <taxon>Fungi</taxon>
        <taxon>Dikarya</taxon>
        <taxon>Ascomycota</taxon>
        <taxon>Pezizomycotina</taxon>
        <taxon>Dothideomycetes</taxon>
        <taxon>Dothideomycetidae</taxon>
        <taxon>Mycosphaerellales</taxon>
        <taxon>Mycosphaerellaceae</taxon>
        <taxon>Cercospora</taxon>
    </lineage>
</organism>
<comment type="similarity">
    <text evidence="2">Belongs to the zinc-containing alcohol dehydrogenase family.</text>
</comment>
<comment type="cofactor">
    <cofactor evidence="1">
        <name>Zn(2+)</name>
        <dbReference type="ChEBI" id="CHEBI:29105"/>
    </cofactor>
</comment>
<proteinExistence type="inferred from homology"/>
<dbReference type="Gene3D" id="3.40.50.720">
    <property type="entry name" value="NAD(P)-binding Rossmann-like Domain"/>
    <property type="match status" value="1"/>
</dbReference>
<evidence type="ECO:0000313" key="9">
    <source>
        <dbReference type="Proteomes" id="UP000799539"/>
    </source>
</evidence>
<dbReference type="PANTHER" id="PTHR42940">
    <property type="entry name" value="ALCOHOL DEHYDROGENASE 1-RELATED"/>
    <property type="match status" value="1"/>
</dbReference>
<evidence type="ECO:0000256" key="6">
    <source>
        <dbReference type="SAM" id="MobiDB-lite"/>
    </source>
</evidence>
<feature type="region of interest" description="Disordered" evidence="6">
    <location>
        <begin position="246"/>
        <end position="265"/>
    </location>
</feature>
<keyword evidence="4" id="KW-0862">Zinc</keyword>
<dbReference type="InterPro" id="IPR011032">
    <property type="entry name" value="GroES-like_sf"/>
</dbReference>
<sequence>MPSLPDSIWGWKCTPGAEKVLHKERIPLPKIDSNGLLVKIKAMGVCHSDCVIRDLPEAPPQCLEGSTLGNEGAGEMIEMIEVGSGVDTSTFQVGDMVAIHLIPGCGKCLSCQSGNPRICQVSERGAYGLGYDGFMQEALAVRADACAKVPKAEVKPYQTIVIAGLGGLGLNGLQTAPHLGVEKIVAFDKRQDALDIAIQMGLKPGDAYCTTETLSKPLLEILSEKGIVIDTVIDFVRHERPCTSRNKSFAQSASPSWSPPASSSLLPARWKVQDQDGLSGNLA</sequence>
<evidence type="ECO:0000256" key="4">
    <source>
        <dbReference type="ARBA" id="ARBA00022833"/>
    </source>
</evidence>
<dbReference type="InterPro" id="IPR036291">
    <property type="entry name" value="NAD(P)-bd_dom_sf"/>
</dbReference>
<dbReference type="OrthoDB" id="1879366at2759"/>
<dbReference type="GO" id="GO:0046872">
    <property type="term" value="F:metal ion binding"/>
    <property type="evidence" value="ECO:0007669"/>
    <property type="project" value="UniProtKB-KW"/>
</dbReference>
<dbReference type="Proteomes" id="UP000799539">
    <property type="component" value="Unassembled WGS sequence"/>
</dbReference>
<dbReference type="SUPFAM" id="SSF51735">
    <property type="entry name" value="NAD(P)-binding Rossmann-fold domains"/>
    <property type="match status" value="1"/>
</dbReference>
<keyword evidence="3" id="KW-0479">Metal-binding</keyword>
<evidence type="ECO:0000256" key="5">
    <source>
        <dbReference type="ARBA" id="ARBA00023002"/>
    </source>
</evidence>
<dbReference type="SUPFAM" id="SSF50129">
    <property type="entry name" value="GroES-like"/>
    <property type="match status" value="1"/>
</dbReference>
<keyword evidence="9" id="KW-1185">Reference proteome</keyword>
<dbReference type="Gene3D" id="3.90.180.10">
    <property type="entry name" value="Medium-chain alcohol dehydrogenases, catalytic domain"/>
    <property type="match status" value="1"/>
</dbReference>
<evidence type="ECO:0000256" key="2">
    <source>
        <dbReference type="ARBA" id="ARBA00008072"/>
    </source>
</evidence>
<accession>A0A6A6F399</accession>
<keyword evidence="5" id="KW-0560">Oxidoreductase</keyword>
<dbReference type="GO" id="GO:0016491">
    <property type="term" value="F:oxidoreductase activity"/>
    <property type="evidence" value="ECO:0007669"/>
    <property type="project" value="UniProtKB-KW"/>
</dbReference>
<evidence type="ECO:0000259" key="7">
    <source>
        <dbReference type="Pfam" id="PF08240"/>
    </source>
</evidence>
<dbReference type="AlphaFoldDB" id="A0A6A6F399"/>
<name>A0A6A6F399_9PEZI</name>
<dbReference type="EMBL" id="ML992712">
    <property type="protein sequence ID" value="KAF2206787.1"/>
    <property type="molecule type" value="Genomic_DNA"/>
</dbReference>
<dbReference type="InterPro" id="IPR013154">
    <property type="entry name" value="ADH-like_N"/>
</dbReference>